<evidence type="ECO:0000313" key="2">
    <source>
        <dbReference type="EMBL" id="CDW84964.1"/>
    </source>
</evidence>
<evidence type="ECO:0000313" key="3">
    <source>
        <dbReference type="Proteomes" id="UP000039865"/>
    </source>
</evidence>
<name>A0A078AS16_STYLE</name>
<dbReference type="AlphaFoldDB" id="A0A078AS16"/>
<sequence>MKRQSLQASMSSSIKQKIPSNTCQSISTATSQNMRNSVDRRINQKFVASPSRKMDYQRHQLHIASQEIIEKFTKIDSQFKEALGHQNSYKLPPKCKSKKQILTKNQSKIEYPNISLTNQKQAHQDLEQKRKNIVNYILQQKQEKPQVSGGNSIDMATIQDSVNQRSRQMENQLSSRIIDLQHKYYNTVEYQAETPSHFNSRKAAPKIDYSLMDEMNRTRNPSMSRNKEASITGTRRMTNEKVHKSNFKIVYSTLELENEQPYRPTIKLHSNLSNYMNSKTIKVVSPQQKGDFYIGNNSYTMRPDKSKQSSAHFNLSTTKKINLDYTSQVTGLSGSTVPMEMPKISSEQINAHQRLNKLLLTSPEQEDFGMQKDFGHIFDEQKIKSIDRRHLDSNISDILEIRPSQSNTQQSSRRQSLLSGSKVNQNETSYNISYSMKNLNFYDHNKNSSRNNEGEKSQTRIKNNNEQDGIICAAQLGLRNITNIISSRSTSGSRGRGLYQSKFDALKCQIVIQ</sequence>
<organism evidence="2 3">
    <name type="scientific">Stylonychia lemnae</name>
    <name type="common">Ciliate</name>
    <dbReference type="NCBI Taxonomy" id="5949"/>
    <lineage>
        <taxon>Eukaryota</taxon>
        <taxon>Sar</taxon>
        <taxon>Alveolata</taxon>
        <taxon>Ciliophora</taxon>
        <taxon>Intramacronucleata</taxon>
        <taxon>Spirotrichea</taxon>
        <taxon>Stichotrichia</taxon>
        <taxon>Sporadotrichida</taxon>
        <taxon>Oxytrichidae</taxon>
        <taxon>Stylonychinae</taxon>
        <taxon>Stylonychia</taxon>
    </lineage>
</organism>
<reference evidence="2 3" key="1">
    <citation type="submission" date="2014-06" db="EMBL/GenBank/DDBJ databases">
        <authorList>
            <person name="Swart Estienne"/>
        </authorList>
    </citation>
    <scope>NUCLEOTIDE SEQUENCE [LARGE SCALE GENOMIC DNA]</scope>
    <source>
        <strain evidence="2 3">130c</strain>
    </source>
</reference>
<accession>A0A078AS16</accession>
<dbReference type="InParanoid" id="A0A078AS16"/>
<evidence type="ECO:0000256" key="1">
    <source>
        <dbReference type="SAM" id="MobiDB-lite"/>
    </source>
</evidence>
<dbReference type="EMBL" id="CCKQ01013313">
    <property type="protein sequence ID" value="CDW84964.1"/>
    <property type="molecule type" value="Genomic_DNA"/>
</dbReference>
<protein>
    <submittedName>
        <fullName evidence="2">Uncharacterized protein</fullName>
    </submittedName>
</protein>
<dbReference type="Proteomes" id="UP000039865">
    <property type="component" value="Unassembled WGS sequence"/>
</dbReference>
<feature type="region of interest" description="Disordered" evidence="1">
    <location>
        <begin position="443"/>
        <end position="463"/>
    </location>
</feature>
<feature type="region of interest" description="Disordered" evidence="1">
    <location>
        <begin position="402"/>
        <end position="422"/>
    </location>
</feature>
<proteinExistence type="predicted"/>
<gene>
    <name evidence="2" type="primary">Contig3486.g3725</name>
    <name evidence="2" type="ORF">STYLEM_14033</name>
</gene>
<keyword evidence="3" id="KW-1185">Reference proteome</keyword>
<feature type="compositionally biased region" description="Low complexity" evidence="1">
    <location>
        <begin position="404"/>
        <end position="421"/>
    </location>
</feature>
<feature type="region of interest" description="Disordered" evidence="1">
    <location>
        <begin position="1"/>
        <end position="23"/>
    </location>
</feature>